<dbReference type="EMBL" id="BAAATR010000007">
    <property type="protein sequence ID" value="GAA2240512.1"/>
    <property type="molecule type" value="Genomic_DNA"/>
</dbReference>
<dbReference type="Proteomes" id="UP001500305">
    <property type="component" value="Unassembled WGS sequence"/>
</dbReference>
<feature type="region of interest" description="Disordered" evidence="1">
    <location>
        <begin position="78"/>
        <end position="168"/>
    </location>
</feature>
<feature type="compositionally biased region" description="Gly residues" evidence="1">
    <location>
        <begin position="122"/>
        <end position="134"/>
    </location>
</feature>
<evidence type="ECO:0000313" key="3">
    <source>
        <dbReference type="Proteomes" id="UP001500305"/>
    </source>
</evidence>
<feature type="compositionally biased region" description="Basic residues" evidence="1">
    <location>
        <begin position="103"/>
        <end position="117"/>
    </location>
</feature>
<comment type="caution">
    <text evidence="2">The sequence shown here is derived from an EMBL/GenBank/DDBJ whole genome shotgun (WGS) entry which is preliminary data.</text>
</comment>
<proteinExistence type="predicted"/>
<keyword evidence="3" id="KW-1185">Reference proteome</keyword>
<gene>
    <name evidence="2" type="ORF">GCM10010430_22460</name>
</gene>
<evidence type="ECO:0000256" key="1">
    <source>
        <dbReference type="SAM" id="MobiDB-lite"/>
    </source>
</evidence>
<evidence type="ECO:0000313" key="2">
    <source>
        <dbReference type="EMBL" id="GAA2240512.1"/>
    </source>
</evidence>
<protein>
    <submittedName>
        <fullName evidence="2">Uncharacterized protein</fullName>
    </submittedName>
</protein>
<organism evidence="2 3">
    <name type="scientific">Kitasatospora cystarginea</name>
    <dbReference type="NCBI Taxonomy" id="58350"/>
    <lineage>
        <taxon>Bacteria</taxon>
        <taxon>Bacillati</taxon>
        <taxon>Actinomycetota</taxon>
        <taxon>Actinomycetes</taxon>
        <taxon>Kitasatosporales</taxon>
        <taxon>Streptomycetaceae</taxon>
        <taxon>Kitasatospora</taxon>
    </lineage>
</organism>
<sequence>MDGLGAVVEEAVAAETVGTGAELDGGPLGREWALDLVAPADGEVLGVIGDGAGGAVWRATSGPWSSAAGVGAGPVGPPDCGGVSASTPAPPRASVTAVTASSRPRRRDLRLLRRLRRASAGPGSGSVTGPGWSAGPGVDPAKGASAEAGAPQPGQDSAPLRWRRQGAQ</sequence>
<name>A0ABP5QNG9_9ACTN</name>
<accession>A0ABP5QNG9</accession>
<reference evidence="3" key="1">
    <citation type="journal article" date="2019" name="Int. J. Syst. Evol. Microbiol.">
        <title>The Global Catalogue of Microorganisms (GCM) 10K type strain sequencing project: providing services to taxonomists for standard genome sequencing and annotation.</title>
        <authorList>
            <consortium name="The Broad Institute Genomics Platform"/>
            <consortium name="The Broad Institute Genome Sequencing Center for Infectious Disease"/>
            <person name="Wu L."/>
            <person name="Ma J."/>
        </authorList>
    </citation>
    <scope>NUCLEOTIDE SEQUENCE [LARGE SCALE GENOMIC DNA]</scope>
    <source>
        <strain evidence="3">JCM 7356</strain>
    </source>
</reference>